<dbReference type="STRING" id="763406.A0A1E3NSR6"/>
<gene>
    <name evidence="4" type="ORF">PICMEDRAFT_19700</name>
</gene>
<keyword evidence="2" id="KW-0067">ATP-binding</keyword>
<feature type="domain" description="Protein kinase" evidence="3">
    <location>
        <begin position="83"/>
        <end position="381"/>
    </location>
</feature>
<dbReference type="PANTHER" id="PTHR24346">
    <property type="entry name" value="MAP/MICROTUBULE AFFINITY-REGULATING KINASE"/>
    <property type="match status" value="1"/>
</dbReference>
<dbReference type="InterPro" id="IPR000719">
    <property type="entry name" value="Prot_kinase_dom"/>
</dbReference>
<dbReference type="SUPFAM" id="SSF56112">
    <property type="entry name" value="Protein kinase-like (PK-like)"/>
    <property type="match status" value="1"/>
</dbReference>
<keyword evidence="1" id="KW-0547">Nucleotide-binding</keyword>
<dbReference type="PROSITE" id="PS00108">
    <property type="entry name" value="PROTEIN_KINASE_ST"/>
    <property type="match status" value="1"/>
</dbReference>
<dbReference type="PANTHER" id="PTHR24346:SF30">
    <property type="entry name" value="MATERNAL EMBRYONIC LEUCINE ZIPPER KINASE"/>
    <property type="match status" value="1"/>
</dbReference>
<dbReference type="GO" id="GO:0004674">
    <property type="term" value="F:protein serine/threonine kinase activity"/>
    <property type="evidence" value="ECO:0007669"/>
    <property type="project" value="TreeGrafter"/>
</dbReference>
<dbReference type="GO" id="GO:0005524">
    <property type="term" value="F:ATP binding"/>
    <property type="evidence" value="ECO:0007669"/>
    <property type="project" value="UniProtKB-KW"/>
</dbReference>
<dbReference type="Gene3D" id="1.10.510.10">
    <property type="entry name" value="Transferase(Phosphotransferase) domain 1"/>
    <property type="match status" value="1"/>
</dbReference>
<dbReference type="Proteomes" id="UP000094455">
    <property type="component" value="Unassembled WGS sequence"/>
</dbReference>
<dbReference type="EMBL" id="KV454001">
    <property type="protein sequence ID" value="ODQ49197.1"/>
    <property type="molecule type" value="Genomic_DNA"/>
</dbReference>
<feature type="non-terminal residue" evidence="4">
    <location>
        <position position="1"/>
    </location>
</feature>
<organism evidence="4 5">
    <name type="scientific">Pichia membranifaciens NRRL Y-2026</name>
    <dbReference type="NCBI Taxonomy" id="763406"/>
    <lineage>
        <taxon>Eukaryota</taxon>
        <taxon>Fungi</taxon>
        <taxon>Dikarya</taxon>
        <taxon>Ascomycota</taxon>
        <taxon>Saccharomycotina</taxon>
        <taxon>Pichiomycetes</taxon>
        <taxon>Pichiales</taxon>
        <taxon>Pichiaceae</taxon>
        <taxon>Pichia</taxon>
    </lineage>
</organism>
<sequence length="389" mass="45034">HQHSSRRRSKTISSLSSPKLEYNPYGIYSHHNLQSIGSAFGNGNEKNECDLMLTNPTSLPNDYLPIAFQEEVQFLEDKYELSEKSVIFGGSATIRKIYTKADLQQSRFYALKKFSIYTGESQEKYYSRVATEYTITRSIAHLHSIPCYELLQLPVTLQRAWGMVLDYYEYDLYKLVRNPDWKKVAFAEKMCIFKQVCFGLKYIHEQDITHLDIKADNIMVARNGLMKITDYGCSEIGHEEYGNFTSKVACKATRLGTPPYQPPEVAKYGLLDKESRQPYCPFRFDYWSLGVLLFVVVLGKSPFVSARDSDLGFQLYKKEYLKFIEANSLFSQDKSDSIPKNGNFSNPHGNDPNFIYLFWRLCDPNPATRMTLPKLFHNKFFQKLEMCVD</sequence>
<dbReference type="OrthoDB" id="4062651at2759"/>
<protein>
    <recommendedName>
        <fullName evidence="3">Protein kinase domain-containing protein</fullName>
    </recommendedName>
</protein>
<dbReference type="SMART" id="SM00220">
    <property type="entry name" value="S_TKc"/>
    <property type="match status" value="1"/>
</dbReference>
<dbReference type="PROSITE" id="PS50011">
    <property type="entry name" value="PROTEIN_KINASE_DOM"/>
    <property type="match status" value="1"/>
</dbReference>
<dbReference type="GeneID" id="30178823"/>
<dbReference type="InterPro" id="IPR011009">
    <property type="entry name" value="Kinase-like_dom_sf"/>
</dbReference>
<dbReference type="GO" id="GO:0005737">
    <property type="term" value="C:cytoplasm"/>
    <property type="evidence" value="ECO:0007669"/>
    <property type="project" value="TreeGrafter"/>
</dbReference>
<dbReference type="RefSeq" id="XP_019020310.1">
    <property type="nucleotide sequence ID" value="XM_019162136.1"/>
</dbReference>
<evidence type="ECO:0000313" key="5">
    <source>
        <dbReference type="Proteomes" id="UP000094455"/>
    </source>
</evidence>
<reference evidence="4 5" key="1">
    <citation type="journal article" date="2016" name="Proc. Natl. Acad. Sci. U.S.A.">
        <title>Comparative genomics of biotechnologically important yeasts.</title>
        <authorList>
            <person name="Riley R."/>
            <person name="Haridas S."/>
            <person name="Wolfe K.H."/>
            <person name="Lopes M.R."/>
            <person name="Hittinger C.T."/>
            <person name="Goeker M."/>
            <person name="Salamov A.A."/>
            <person name="Wisecaver J.H."/>
            <person name="Long T.M."/>
            <person name="Calvey C.H."/>
            <person name="Aerts A.L."/>
            <person name="Barry K.W."/>
            <person name="Choi C."/>
            <person name="Clum A."/>
            <person name="Coughlan A.Y."/>
            <person name="Deshpande S."/>
            <person name="Douglass A.P."/>
            <person name="Hanson S.J."/>
            <person name="Klenk H.-P."/>
            <person name="LaButti K.M."/>
            <person name="Lapidus A."/>
            <person name="Lindquist E.A."/>
            <person name="Lipzen A.M."/>
            <person name="Meier-Kolthoff J.P."/>
            <person name="Ohm R.A."/>
            <person name="Otillar R.P."/>
            <person name="Pangilinan J.L."/>
            <person name="Peng Y."/>
            <person name="Rokas A."/>
            <person name="Rosa C.A."/>
            <person name="Scheuner C."/>
            <person name="Sibirny A.A."/>
            <person name="Slot J.C."/>
            <person name="Stielow J.B."/>
            <person name="Sun H."/>
            <person name="Kurtzman C.P."/>
            <person name="Blackwell M."/>
            <person name="Grigoriev I.V."/>
            <person name="Jeffries T.W."/>
        </authorList>
    </citation>
    <scope>NUCLEOTIDE SEQUENCE [LARGE SCALE GENOMIC DNA]</scope>
    <source>
        <strain evidence="4 5">NRRL Y-2026</strain>
    </source>
</reference>
<accession>A0A1E3NSR6</accession>
<dbReference type="InterPro" id="IPR008271">
    <property type="entry name" value="Ser/Thr_kinase_AS"/>
</dbReference>
<feature type="non-terminal residue" evidence="4">
    <location>
        <position position="389"/>
    </location>
</feature>
<name>A0A1E3NSR6_9ASCO</name>
<dbReference type="Pfam" id="PF00069">
    <property type="entry name" value="Pkinase"/>
    <property type="match status" value="1"/>
</dbReference>
<dbReference type="AlphaFoldDB" id="A0A1E3NSR6"/>
<proteinExistence type="predicted"/>
<evidence type="ECO:0000259" key="3">
    <source>
        <dbReference type="PROSITE" id="PS50011"/>
    </source>
</evidence>
<dbReference type="GO" id="GO:0035556">
    <property type="term" value="P:intracellular signal transduction"/>
    <property type="evidence" value="ECO:0007669"/>
    <property type="project" value="TreeGrafter"/>
</dbReference>
<evidence type="ECO:0000256" key="2">
    <source>
        <dbReference type="ARBA" id="ARBA00022840"/>
    </source>
</evidence>
<evidence type="ECO:0000313" key="4">
    <source>
        <dbReference type="EMBL" id="ODQ49197.1"/>
    </source>
</evidence>
<evidence type="ECO:0000256" key="1">
    <source>
        <dbReference type="ARBA" id="ARBA00022741"/>
    </source>
</evidence>
<keyword evidence="5" id="KW-1185">Reference proteome</keyword>